<accession>S9W1C9</accession>
<evidence type="ECO:0000313" key="4">
    <source>
        <dbReference type="EMBL" id="EPY35684.1"/>
    </source>
</evidence>
<keyword evidence="1" id="KW-0812">Transmembrane</keyword>
<keyword evidence="1" id="KW-1133">Transmembrane helix</keyword>
<feature type="transmembrane region" description="Helical" evidence="1">
    <location>
        <begin position="138"/>
        <end position="156"/>
    </location>
</feature>
<protein>
    <recommendedName>
        <fullName evidence="6">Transmembrane protein</fullName>
    </recommendedName>
</protein>
<reference evidence="3" key="2">
    <citation type="submission" date="2013-03" db="EMBL/GenBank/DDBJ databases">
        <authorList>
            <person name="Motta M.C.M."/>
            <person name="Martins A.C.A."/>
            <person name="Preta C.M.C.C."/>
            <person name="Silva R."/>
            <person name="de Souza S.S."/>
            <person name="Klein C.C."/>
            <person name="de Almeida L.G.P."/>
            <person name="Cunha O.L."/>
            <person name="Colabardini A.C."/>
            <person name="Lima B.A."/>
            <person name="Machado C.R."/>
            <person name="Soares C.M.A."/>
            <person name="de Menezes C.B.A."/>
            <person name="Bartolomeu D.C."/>
            <person name="Grisard E.C."/>
            <person name="Fantinatti-Garboggini F."/>
            <person name="Rodrigues-Luiz G.F."/>
            <person name="Wagner G."/>
            <person name="Goldman G.H."/>
            <person name="Fietto J.L.R."/>
            <person name="Ciapina L.P."/>
            <person name="Brocchi M."/>
            <person name="Elias M.C."/>
            <person name="Goldman M.H.S."/>
            <person name="Sagot M.-F."/>
            <person name="Pereira M."/>
            <person name="Stoco P.H."/>
            <person name="Teixeira S.M.R."/>
            <person name="de Mendonca-Neto R.P."/>
            <person name="Maciel T.E.F."/>
            <person name="Mendes T.A.O."/>
            <person name="Urmenyi T.P."/>
            <person name="Teixeira M.M.G."/>
            <person name="de Camargo E.F.P."/>
            <person name="de Sousa W."/>
            <person name="Schenkman S."/>
            <person name="de Vasconcelos A.T.R."/>
        </authorList>
    </citation>
    <scope>NUCLEOTIDE SEQUENCE</scope>
</reference>
<dbReference type="EMBL" id="ATMH01000990">
    <property type="protein sequence ID" value="EPY35684.1"/>
    <property type="molecule type" value="Genomic_DNA"/>
</dbReference>
<keyword evidence="1" id="KW-0472">Membrane</keyword>
<gene>
    <name evidence="4" type="ORF">STCU_00990</name>
    <name evidence="3" type="ORF">STCU_02402</name>
    <name evidence="2" type="ORF">STCU_04577</name>
</gene>
<evidence type="ECO:0000313" key="3">
    <source>
        <dbReference type="EMBL" id="EPY33226.1"/>
    </source>
</evidence>
<comment type="caution">
    <text evidence="3">The sequence shown here is derived from an EMBL/GenBank/DDBJ whole genome shotgun (WGS) entry which is preliminary data.</text>
</comment>
<feature type="transmembrane region" description="Helical" evidence="1">
    <location>
        <begin position="6"/>
        <end position="23"/>
    </location>
</feature>
<reference evidence="3 5" key="1">
    <citation type="journal article" date="2013" name="PLoS ONE">
        <title>Predicting the Proteins of Angomonas deanei, Strigomonas culicis and Their Respective Endosymbionts Reveals New Aspects of the Trypanosomatidae Family.</title>
        <authorList>
            <person name="Motta M.C."/>
            <person name="Martins A.C."/>
            <person name="de Souza S.S."/>
            <person name="Catta-Preta C.M."/>
            <person name="Silva R."/>
            <person name="Klein C.C."/>
            <person name="de Almeida L.G."/>
            <person name="de Lima Cunha O."/>
            <person name="Ciapina L.P."/>
            <person name="Brocchi M."/>
            <person name="Colabardini A.C."/>
            <person name="de Araujo Lima B."/>
            <person name="Machado C.R."/>
            <person name="de Almeida Soares C.M."/>
            <person name="Probst C.M."/>
            <person name="de Menezes C.B."/>
            <person name="Thompson C.E."/>
            <person name="Bartholomeu D.C."/>
            <person name="Gradia D.F."/>
            <person name="Pavoni D.P."/>
            <person name="Grisard E.C."/>
            <person name="Fantinatti-Garboggini F."/>
            <person name="Marchini F.K."/>
            <person name="Rodrigues-Luiz G.F."/>
            <person name="Wagner G."/>
            <person name="Goldman G.H."/>
            <person name="Fietto J.L."/>
            <person name="Elias M.C."/>
            <person name="Goldman M.H."/>
            <person name="Sagot M.F."/>
            <person name="Pereira M."/>
            <person name="Stoco P.H."/>
            <person name="de Mendonca-Neto R.P."/>
            <person name="Teixeira S.M."/>
            <person name="Maciel T.E."/>
            <person name="de Oliveira Mendes T.A."/>
            <person name="Urmenyi T.P."/>
            <person name="de Souza W."/>
            <person name="Schenkman S."/>
            <person name="de Vasconcelos A.T."/>
        </authorList>
    </citation>
    <scope>NUCLEOTIDE SEQUENCE [LARGE SCALE GENOMIC DNA]</scope>
</reference>
<dbReference type="AlphaFoldDB" id="S9W1C9"/>
<dbReference type="Proteomes" id="UP000015354">
    <property type="component" value="Unassembled WGS sequence"/>
</dbReference>
<evidence type="ECO:0000256" key="1">
    <source>
        <dbReference type="SAM" id="Phobius"/>
    </source>
</evidence>
<evidence type="ECO:0000313" key="2">
    <source>
        <dbReference type="EMBL" id="EPY29396.1"/>
    </source>
</evidence>
<dbReference type="OrthoDB" id="277808at2759"/>
<feature type="transmembrane region" description="Helical" evidence="1">
    <location>
        <begin position="107"/>
        <end position="132"/>
    </location>
</feature>
<dbReference type="EMBL" id="ATMH01002402">
    <property type="protein sequence ID" value="EPY33226.1"/>
    <property type="molecule type" value="Genomic_DNA"/>
</dbReference>
<sequence>MVALQTVGLLSLLVYFVADLYYARYLSSQRDAHPELEECAPTESPEVDTTAAFENLTVTAVNFLQEGRQRLAGQDGAGARETYASAEAAPSVLGASSFRANPIHTTVVLCSVLAPVLALLTLVASGLLGWTLWTVPTALSLLVTLSGIAAAGLYAVRSFNLSQAADMSKTQWISMMWFRVDFIFVMAAVALLGPGAWLIAFCMFGSGAYMAHRLMKIERHFGSVQRQTQLMRGEVDLSRVHVPGSKESKQAMGLDDGYSALV</sequence>
<organism evidence="3 5">
    <name type="scientific">Strigomonas culicis</name>
    <dbReference type="NCBI Taxonomy" id="28005"/>
    <lineage>
        <taxon>Eukaryota</taxon>
        <taxon>Discoba</taxon>
        <taxon>Euglenozoa</taxon>
        <taxon>Kinetoplastea</taxon>
        <taxon>Metakinetoplastina</taxon>
        <taxon>Trypanosomatida</taxon>
        <taxon>Trypanosomatidae</taxon>
        <taxon>Strigomonadinae</taxon>
        <taxon>Strigomonas</taxon>
    </lineage>
</organism>
<keyword evidence="5" id="KW-1185">Reference proteome</keyword>
<evidence type="ECO:0000313" key="5">
    <source>
        <dbReference type="Proteomes" id="UP000015354"/>
    </source>
</evidence>
<feature type="transmembrane region" description="Helical" evidence="1">
    <location>
        <begin position="177"/>
        <end position="210"/>
    </location>
</feature>
<evidence type="ECO:0008006" key="6">
    <source>
        <dbReference type="Google" id="ProtNLM"/>
    </source>
</evidence>
<name>S9W1C9_9TRYP</name>
<dbReference type="EMBL" id="ATMH01004577">
    <property type="protein sequence ID" value="EPY29396.1"/>
    <property type="molecule type" value="Genomic_DNA"/>
</dbReference>
<proteinExistence type="predicted"/>